<evidence type="ECO:0000313" key="5">
    <source>
        <dbReference type="EMBL" id="KGN97588.1"/>
    </source>
</evidence>
<dbReference type="EMBL" id="JQZW01000012">
    <property type="protein sequence ID" value="KGN97588.1"/>
    <property type="molecule type" value="Genomic_DNA"/>
</dbReference>
<dbReference type="InterPro" id="IPR001962">
    <property type="entry name" value="Asn_synthase"/>
</dbReference>
<feature type="domain" description="Asparagine synthetase" evidence="4">
    <location>
        <begin position="192"/>
        <end position="432"/>
    </location>
</feature>
<dbReference type="SUPFAM" id="SSF52402">
    <property type="entry name" value="Adenine nucleotide alpha hydrolases-like"/>
    <property type="match status" value="1"/>
</dbReference>
<dbReference type="GO" id="GO:0006529">
    <property type="term" value="P:asparagine biosynthetic process"/>
    <property type="evidence" value="ECO:0007669"/>
    <property type="project" value="InterPro"/>
</dbReference>
<dbReference type="Gene3D" id="3.40.50.620">
    <property type="entry name" value="HUPs"/>
    <property type="match status" value="1"/>
</dbReference>
<evidence type="ECO:0000313" key="6">
    <source>
        <dbReference type="Proteomes" id="UP000030134"/>
    </source>
</evidence>
<dbReference type="STRING" id="266762.HQ36_06830"/>
<proteinExistence type="predicted"/>
<dbReference type="PANTHER" id="PTHR43284:SF1">
    <property type="entry name" value="ASPARAGINE SYNTHETASE"/>
    <property type="match status" value="1"/>
</dbReference>
<reference evidence="5 6" key="1">
    <citation type="submission" date="2014-08" db="EMBL/GenBank/DDBJ databases">
        <title>Porphyromonas gingivicanis strain:COT-022_OH1391 Genome sequencing.</title>
        <authorList>
            <person name="Wallis C."/>
            <person name="Deusch O."/>
            <person name="O'Flynn C."/>
            <person name="Davis I."/>
            <person name="Jospin G."/>
            <person name="Darling A.E."/>
            <person name="Coil D.A."/>
            <person name="Alexiev A."/>
            <person name="Horsfall A."/>
            <person name="Kirkwood N."/>
            <person name="Harris S."/>
            <person name="Eisen J.A."/>
        </authorList>
    </citation>
    <scope>NUCLEOTIDE SEQUENCE [LARGE SCALE GENOMIC DNA]</scope>
    <source>
        <strain evidence="6">COT-022 OH1391</strain>
    </source>
</reference>
<dbReference type="AlphaFoldDB" id="A0A0A2G2S6"/>
<dbReference type="InterPro" id="IPR029055">
    <property type="entry name" value="Ntn_hydrolases_N"/>
</dbReference>
<comment type="catalytic activity">
    <reaction evidence="3">
        <text>L-aspartate + L-glutamine + ATP + H2O = L-asparagine + L-glutamate + AMP + diphosphate + H(+)</text>
        <dbReference type="Rhea" id="RHEA:12228"/>
        <dbReference type="ChEBI" id="CHEBI:15377"/>
        <dbReference type="ChEBI" id="CHEBI:15378"/>
        <dbReference type="ChEBI" id="CHEBI:29985"/>
        <dbReference type="ChEBI" id="CHEBI:29991"/>
        <dbReference type="ChEBI" id="CHEBI:30616"/>
        <dbReference type="ChEBI" id="CHEBI:33019"/>
        <dbReference type="ChEBI" id="CHEBI:58048"/>
        <dbReference type="ChEBI" id="CHEBI:58359"/>
        <dbReference type="ChEBI" id="CHEBI:456215"/>
        <dbReference type="EC" id="6.3.5.4"/>
    </reaction>
</comment>
<dbReference type="RefSeq" id="WP_036884613.1">
    <property type="nucleotide sequence ID" value="NZ_JQZW01000012.1"/>
</dbReference>
<dbReference type="EC" id="6.3.5.4" evidence="2"/>
<dbReference type="InterPro" id="IPR014729">
    <property type="entry name" value="Rossmann-like_a/b/a_fold"/>
</dbReference>
<evidence type="ECO:0000256" key="2">
    <source>
        <dbReference type="ARBA" id="ARBA00012737"/>
    </source>
</evidence>
<sequence>MNVIFKNKERNKSFSLGIAFDAQDRLLKEAELNKYFLSIKSLEDFLQRIDALNGSWCTCQIVPTIEGKHYIYMAVDHRSTLPLYYRVYGDELYISDNGFDLLREGEEHLQVEKSTRLFFSQWGFTPEEHTLHSEIKRIPSGCALYVDDTKEVTLIPYAQIPRQRYAVAELSFEEAKKGLEERLECAFDRMARVIDSAPIVLPLSDGRDSRLIAVALKERNLPTPITLTYGHTPRTATIKKAQEIARRLGFEHRFVSTLPPHYTRKGYTEDEEVLRFFRHLSGLSSGYFFAEYTSSREASKWFEGTQPYVLPGHNGDTLCGLKIHQRWIESEQYNDINAYFLTFYEGGNRALSKAEVSQMVEIHKEILAHYPKELSAQQRLEAFRTLELSSKYIINSARAWSYHGSAVWMPFLDRDLIDYTAYLNPEFRVGKRIYESLSDDYFRKHSIAFPDDASEYALSRSPRFRFKQLLRSFLLYQLSQRKRYFPRHDDLGFRHLMGGTLLEEVKKSTSWRPTTINGLSFAWWLHKLEQGSIPLREQ</sequence>
<accession>A0A0A2G2S6</accession>
<dbReference type="PANTHER" id="PTHR43284">
    <property type="entry name" value="ASPARAGINE SYNTHETASE (GLUTAMINE-HYDROLYZING)"/>
    <property type="match status" value="1"/>
</dbReference>
<dbReference type="InterPro" id="IPR051786">
    <property type="entry name" value="ASN_synthetase/amidase"/>
</dbReference>
<name>A0A0A2G2S6_9PORP</name>
<comment type="pathway">
    <text evidence="1">Amino-acid biosynthesis; L-asparagine biosynthesis; L-asparagine from L-aspartate (L-Gln route): step 1/1.</text>
</comment>
<evidence type="ECO:0000256" key="1">
    <source>
        <dbReference type="ARBA" id="ARBA00005187"/>
    </source>
</evidence>
<evidence type="ECO:0000256" key="3">
    <source>
        <dbReference type="ARBA" id="ARBA00048741"/>
    </source>
</evidence>
<comment type="caution">
    <text evidence="5">The sequence shown here is derived from an EMBL/GenBank/DDBJ whole genome shotgun (WGS) entry which is preliminary data.</text>
</comment>
<dbReference type="Proteomes" id="UP000030134">
    <property type="component" value="Unassembled WGS sequence"/>
</dbReference>
<dbReference type="OrthoDB" id="693367at2"/>
<dbReference type="SUPFAM" id="SSF56235">
    <property type="entry name" value="N-terminal nucleophile aminohydrolases (Ntn hydrolases)"/>
    <property type="match status" value="1"/>
</dbReference>
<organism evidence="5 6">
    <name type="scientific">Porphyromonas gingivicanis</name>
    <dbReference type="NCBI Taxonomy" id="266762"/>
    <lineage>
        <taxon>Bacteria</taxon>
        <taxon>Pseudomonadati</taxon>
        <taxon>Bacteroidota</taxon>
        <taxon>Bacteroidia</taxon>
        <taxon>Bacteroidales</taxon>
        <taxon>Porphyromonadaceae</taxon>
        <taxon>Porphyromonas</taxon>
    </lineage>
</organism>
<keyword evidence="6" id="KW-1185">Reference proteome</keyword>
<dbReference type="Pfam" id="PF00733">
    <property type="entry name" value="Asn_synthase"/>
    <property type="match status" value="1"/>
</dbReference>
<gene>
    <name evidence="5" type="ORF">HQ36_06830</name>
</gene>
<dbReference type="GO" id="GO:0004066">
    <property type="term" value="F:asparagine synthase (glutamine-hydrolyzing) activity"/>
    <property type="evidence" value="ECO:0007669"/>
    <property type="project" value="UniProtKB-EC"/>
</dbReference>
<dbReference type="eggNOG" id="COG0367">
    <property type="taxonomic scope" value="Bacteria"/>
</dbReference>
<protein>
    <recommendedName>
        <fullName evidence="2">asparagine synthase (glutamine-hydrolyzing)</fullName>
        <ecNumber evidence="2">6.3.5.4</ecNumber>
    </recommendedName>
</protein>
<evidence type="ECO:0000259" key="4">
    <source>
        <dbReference type="Pfam" id="PF00733"/>
    </source>
</evidence>